<evidence type="ECO:0000313" key="2">
    <source>
        <dbReference type="EMBL" id="MBP1325188.1"/>
    </source>
</evidence>
<feature type="region of interest" description="Disordered" evidence="1">
    <location>
        <begin position="127"/>
        <end position="157"/>
    </location>
</feature>
<protein>
    <submittedName>
        <fullName evidence="2">Uncharacterized protein</fullName>
    </submittedName>
</protein>
<dbReference type="AlphaFoldDB" id="A0A940T2V4"/>
<dbReference type="Proteomes" id="UP000675163">
    <property type="component" value="Unassembled WGS sequence"/>
</dbReference>
<proteinExistence type="predicted"/>
<reference evidence="2" key="1">
    <citation type="submission" date="2021-02" db="EMBL/GenBank/DDBJ databases">
        <title>Sequencing the genomes of 1000 actinobacteria strains.</title>
        <authorList>
            <person name="Klenk H.-P."/>
        </authorList>
    </citation>
    <scope>NUCLEOTIDE SEQUENCE</scope>
    <source>
        <strain evidence="2">DSM 22850</strain>
    </source>
</reference>
<dbReference type="RefSeq" id="WP_209704255.1">
    <property type="nucleotide sequence ID" value="NZ_JAFIDA010000001.1"/>
</dbReference>
<gene>
    <name evidence="2" type="ORF">JOF28_000420</name>
</gene>
<feature type="compositionally biased region" description="Basic residues" evidence="1">
    <location>
        <begin position="147"/>
        <end position="157"/>
    </location>
</feature>
<sequence length="157" mass="16594">MIPRDSPPPAGRTAGAAAMLADRLERFCARGIGYRSLGVCREPGVSVAAHERLGHDAGCATLGVPRRAIVITLGMWDRVGATPLLLEAIDEAITSLAEAGAARRTGEWNAQLASECVAFAIRSKITPSPSEQAAPTPPLENTAAAMSRRKSRPQVRR</sequence>
<comment type="caution">
    <text evidence="2">The sequence shown here is derived from an EMBL/GenBank/DDBJ whole genome shotgun (WGS) entry which is preliminary data.</text>
</comment>
<evidence type="ECO:0000256" key="1">
    <source>
        <dbReference type="SAM" id="MobiDB-lite"/>
    </source>
</evidence>
<accession>A0A940T2V4</accession>
<evidence type="ECO:0000313" key="3">
    <source>
        <dbReference type="Proteomes" id="UP000675163"/>
    </source>
</evidence>
<organism evidence="2 3">
    <name type="scientific">Leucobacter exalbidus</name>
    <dbReference type="NCBI Taxonomy" id="662960"/>
    <lineage>
        <taxon>Bacteria</taxon>
        <taxon>Bacillati</taxon>
        <taxon>Actinomycetota</taxon>
        <taxon>Actinomycetes</taxon>
        <taxon>Micrococcales</taxon>
        <taxon>Microbacteriaceae</taxon>
        <taxon>Leucobacter</taxon>
    </lineage>
</organism>
<dbReference type="EMBL" id="JAFIDA010000001">
    <property type="protein sequence ID" value="MBP1325188.1"/>
    <property type="molecule type" value="Genomic_DNA"/>
</dbReference>
<name>A0A940T2V4_9MICO</name>
<keyword evidence="3" id="KW-1185">Reference proteome</keyword>